<dbReference type="PATRIC" id="fig|66876.3.peg.4113"/>
<dbReference type="EMBL" id="LGKG01000138">
    <property type="protein sequence ID" value="KPC62549.1"/>
    <property type="molecule type" value="Genomic_DNA"/>
</dbReference>
<evidence type="ECO:0000256" key="1">
    <source>
        <dbReference type="SAM" id="MobiDB-lite"/>
    </source>
</evidence>
<proteinExistence type="predicted"/>
<protein>
    <submittedName>
        <fullName evidence="2">Uncharacterized protein</fullName>
    </submittedName>
</protein>
<dbReference type="Proteomes" id="UP000037982">
    <property type="component" value="Unassembled WGS sequence"/>
</dbReference>
<evidence type="ECO:0000313" key="3">
    <source>
        <dbReference type="Proteomes" id="UP000037982"/>
    </source>
</evidence>
<name>A0A0N0GZ94_9ACTN</name>
<organism evidence="2 3">
    <name type="scientific">Streptomyces chattanoogensis</name>
    <dbReference type="NCBI Taxonomy" id="66876"/>
    <lineage>
        <taxon>Bacteria</taxon>
        <taxon>Bacillati</taxon>
        <taxon>Actinomycetota</taxon>
        <taxon>Actinomycetes</taxon>
        <taxon>Kitasatosporales</taxon>
        <taxon>Streptomycetaceae</taxon>
        <taxon>Streptomyces</taxon>
    </lineage>
</organism>
<feature type="compositionally biased region" description="Basic and acidic residues" evidence="1">
    <location>
        <begin position="41"/>
        <end position="52"/>
    </location>
</feature>
<sequence>MIIYTGLKTIGWITPDTSLPNPLEPAAYRRDGRPAYPIRRTSPDDDFTKPGDEGGTPSGGVTQKDLP</sequence>
<feature type="region of interest" description="Disordered" evidence="1">
    <location>
        <begin position="15"/>
        <end position="67"/>
    </location>
</feature>
<reference evidence="3" key="1">
    <citation type="submission" date="2015-07" db="EMBL/GenBank/DDBJ databases">
        <authorList>
            <person name="Ju K.-S."/>
            <person name="Doroghazi J.R."/>
            <person name="Metcalf W.W."/>
        </authorList>
    </citation>
    <scope>NUCLEOTIDE SEQUENCE [LARGE SCALE GENOMIC DNA]</scope>
    <source>
        <strain evidence="3">NRRL ISP-5002</strain>
    </source>
</reference>
<keyword evidence="3" id="KW-1185">Reference proteome</keyword>
<accession>A0A0N0GZ94</accession>
<gene>
    <name evidence="2" type="ORF">ADL29_18745</name>
</gene>
<dbReference type="AlphaFoldDB" id="A0A0N0GZ94"/>
<dbReference type="RefSeq" id="WP_053924790.1">
    <property type="nucleotide sequence ID" value="NZ_LGKG01000138.1"/>
</dbReference>
<evidence type="ECO:0000313" key="2">
    <source>
        <dbReference type="EMBL" id="KPC62549.1"/>
    </source>
</evidence>
<comment type="caution">
    <text evidence="2">The sequence shown here is derived from an EMBL/GenBank/DDBJ whole genome shotgun (WGS) entry which is preliminary data.</text>
</comment>